<dbReference type="GO" id="GO:0016020">
    <property type="term" value="C:membrane"/>
    <property type="evidence" value="ECO:0007669"/>
    <property type="project" value="UniProtKB-SubCell"/>
</dbReference>
<evidence type="ECO:0000256" key="4">
    <source>
        <dbReference type="ARBA" id="ARBA00023136"/>
    </source>
</evidence>
<dbReference type="Proteomes" id="UP000477070">
    <property type="component" value="Unassembled WGS sequence"/>
</dbReference>
<evidence type="ECO:0000313" key="7">
    <source>
        <dbReference type="EMBL" id="MWV69421.1"/>
    </source>
</evidence>
<proteinExistence type="predicted"/>
<comment type="caution">
    <text evidence="8">The sequence shown here is derived from an EMBL/GenBank/DDBJ whole genome shotgun (WGS) entry which is preliminary data.</text>
</comment>
<keyword evidence="3 5" id="KW-1133">Transmembrane helix</keyword>
<sequence length="159" mass="18238">MNKFFRVTEPLYLLFLGIGVGAIIACGAFAAPVVFNMSKILGMDSIGTYEGGIVMGQIFVRLGGYLQFLLIIICIYEIVSFLLLRKNEKYSIFWLILGIVSVVCIALFVWYYMPFLLNSENLSDKEHFDKLHTQSRHVSQILMCSLSVLFVWRIYKKML</sequence>
<feature type="transmembrane region" description="Helical" evidence="5">
    <location>
        <begin position="137"/>
        <end position="155"/>
    </location>
</feature>
<evidence type="ECO:0000256" key="3">
    <source>
        <dbReference type="ARBA" id="ARBA00022989"/>
    </source>
</evidence>
<organism evidence="8 9">
    <name type="scientific">Helicobacter saguini</name>
    <dbReference type="NCBI Taxonomy" id="1548018"/>
    <lineage>
        <taxon>Bacteria</taxon>
        <taxon>Pseudomonadati</taxon>
        <taxon>Campylobacterota</taxon>
        <taxon>Epsilonproteobacteria</taxon>
        <taxon>Campylobacterales</taxon>
        <taxon>Helicobacteraceae</taxon>
        <taxon>Helicobacter</taxon>
    </lineage>
</organism>
<gene>
    <name evidence="7" type="ORF">DCO61_05210</name>
    <name evidence="8" type="ORF">LS64_003945</name>
</gene>
<evidence type="ECO:0000313" key="10">
    <source>
        <dbReference type="Proteomes" id="UP000477070"/>
    </source>
</evidence>
<dbReference type="RefSeq" id="WP_034572748.1">
    <property type="nucleotide sequence ID" value="NZ_JRMP02000004.1"/>
</dbReference>
<accession>A0A347VT34</accession>
<dbReference type="EMBL" id="QBIU01000001">
    <property type="protein sequence ID" value="MWV69421.1"/>
    <property type="molecule type" value="Genomic_DNA"/>
</dbReference>
<reference evidence="8 9" key="2">
    <citation type="journal article" date="2016" name="Infect. Immun.">
        <title>Helicobacter saguini, a Novel Helicobacter Isolated from Cotton-Top Tamarins with Ulcerative Colitis, Has Proinflammatory Properties and Induces Typhlocolitis and Dysplasia in Gnotobiotic IL-10-/- Mice.</title>
        <authorList>
            <person name="Shen Z."/>
            <person name="Mannion A."/>
            <person name="Whary M.T."/>
            <person name="Muthupalani S."/>
            <person name="Sheh A."/>
            <person name="Feng Y."/>
            <person name="Gong G."/>
            <person name="Vandamme P."/>
            <person name="Holcombe H.R."/>
            <person name="Paster B.J."/>
            <person name="Fox J.G."/>
        </authorList>
    </citation>
    <scope>NUCLEOTIDE SEQUENCE [LARGE SCALE GENOMIC DNA]</scope>
    <source>
        <strain evidence="8 9">MIT 97-6194</strain>
    </source>
</reference>
<protein>
    <submittedName>
        <fullName evidence="8">DUF4149 domain-containing protein</fullName>
    </submittedName>
</protein>
<feature type="transmembrane region" description="Helical" evidence="5">
    <location>
        <begin position="65"/>
        <end position="84"/>
    </location>
</feature>
<dbReference type="OrthoDB" id="5362812at2"/>
<dbReference type="Pfam" id="PF13664">
    <property type="entry name" value="DUF4149"/>
    <property type="match status" value="1"/>
</dbReference>
<reference evidence="8 9" key="1">
    <citation type="journal article" date="2014" name="Genome Announc.">
        <title>Draft genome sequences of eight enterohepatic helicobacter species isolated from both laboratory and wild rodents.</title>
        <authorList>
            <person name="Sheh A."/>
            <person name="Shen Z."/>
            <person name="Fox J.G."/>
        </authorList>
    </citation>
    <scope>NUCLEOTIDE SEQUENCE [LARGE SCALE GENOMIC DNA]</scope>
    <source>
        <strain evidence="8 9">MIT 97-6194</strain>
    </source>
</reference>
<dbReference type="Proteomes" id="UP000029714">
    <property type="component" value="Unassembled WGS sequence"/>
</dbReference>
<dbReference type="PROSITE" id="PS51257">
    <property type="entry name" value="PROKAR_LIPOPROTEIN"/>
    <property type="match status" value="1"/>
</dbReference>
<evidence type="ECO:0000256" key="1">
    <source>
        <dbReference type="ARBA" id="ARBA00004370"/>
    </source>
</evidence>
<evidence type="ECO:0000256" key="5">
    <source>
        <dbReference type="SAM" id="Phobius"/>
    </source>
</evidence>
<evidence type="ECO:0000259" key="6">
    <source>
        <dbReference type="Pfam" id="PF13664"/>
    </source>
</evidence>
<keyword evidence="4 5" id="KW-0472">Membrane</keyword>
<keyword evidence="2 5" id="KW-0812">Transmembrane</keyword>
<dbReference type="InterPro" id="IPR025423">
    <property type="entry name" value="TMEM205-like"/>
</dbReference>
<reference evidence="8" key="3">
    <citation type="submission" date="2018-04" db="EMBL/GenBank/DDBJ databases">
        <authorList>
            <person name="Sheh A."/>
            <person name="Shen Z."/>
            <person name="Mannion A.J."/>
            <person name="Fox J.G."/>
        </authorList>
    </citation>
    <scope>NUCLEOTIDE SEQUENCE</scope>
    <source>
        <strain evidence="8">MIT 97-6194</strain>
    </source>
</reference>
<feature type="transmembrane region" description="Helical" evidence="5">
    <location>
        <begin position="91"/>
        <end position="113"/>
    </location>
</feature>
<comment type="subcellular location">
    <subcellularLocation>
        <location evidence="1">Membrane</location>
    </subcellularLocation>
</comment>
<dbReference type="AlphaFoldDB" id="A0A347VT34"/>
<reference evidence="7 10" key="4">
    <citation type="submission" date="2019-12" db="EMBL/GenBank/DDBJ databases">
        <title>Multi-Generational Helicobacter saguini Isolates.</title>
        <authorList>
            <person name="Mannion A."/>
            <person name="Shen Z."/>
            <person name="Fox J.G."/>
        </authorList>
    </citation>
    <scope>NUCLEOTIDE SEQUENCE [LARGE SCALE GENOMIC DNA]</scope>
    <source>
        <strain evidence="7">16-048</strain>
        <strain evidence="10">16-048 (F4)</strain>
    </source>
</reference>
<evidence type="ECO:0000313" key="9">
    <source>
        <dbReference type="Proteomes" id="UP000029714"/>
    </source>
</evidence>
<evidence type="ECO:0000313" key="8">
    <source>
        <dbReference type="EMBL" id="TLD95069.1"/>
    </source>
</evidence>
<name>A0A347VT34_9HELI</name>
<keyword evidence="9" id="KW-1185">Reference proteome</keyword>
<feature type="transmembrane region" description="Helical" evidence="5">
    <location>
        <begin position="12"/>
        <end position="35"/>
    </location>
</feature>
<dbReference type="EMBL" id="JRMP02000004">
    <property type="protein sequence ID" value="TLD95069.1"/>
    <property type="molecule type" value="Genomic_DNA"/>
</dbReference>
<dbReference type="STRING" id="1548018.LS64_09970"/>
<evidence type="ECO:0000256" key="2">
    <source>
        <dbReference type="ARBA" id="ARBA00022692"/>
    </source>
</evidence>
<feature type="domain" description="TMEM205-like" evidence="6">
    <location>
        <begin position="14"/>
        <end position="116"/>
    </location>
</feature>